<name>A0AAN8J101_PATCE</name>
<feature type="coiled-coil region" evidence="1">
    <location>
        <begin position="197"/>
        <end position="224"/>
    </location>
</feature>
<feature type="domain" description="SGNH hydrolase-type esterase" evidence="3">
    <location>
        <begin position="293"/>
        <end position="417"/>
    </location>
</feature>
<evidence type="ECO:0000259" key="3">
    <source>
        <dbReference type="Pfam" id="PF13472"/>
    </source>
</evidence>
<gene>
    <name evidence="4" type="ORF">SNE40_019854</name>
</gene>
<dbReference type="SUPFAM" id="SSF52266">
    <property type="entry name" value="SGNH hydrolase"/>
    <property type="match status" value="1"/>
</dbReference>
<organism evidence="4 5">
    <name type="scientific">Patella caerulea</name>
    <name type="common">Rayed Mediterranean limpet</name>
    <dbReference type="NCBI Taxonomy" id="87958"/>
    <lineage>
        <taxon>Eukaryota</taxon>
        <taxon>Metazoa</taxon>
        <taxon>Spiralia</taxon>
        <taxon>Lophotrochozoa</taxon>
        <taxon>Mollusca</taxon>
        <taxon>Gastropoda</taxon>
        <taxon>Patellogastropoda</taxon>
        <taxon>Patelloidea</taxon>
        <taxon>Patellidae</taxon>
        <taxon>Patella</taxon>
    </lineage>
</organism>
<dbReference type="EMBL" id="JAZGQO010000015">
    <property type="protein sequence ID" value="KAK6168663.1"/>
    <property type="molecule type" value="Genomic_DNA"/>
</dbReference>
<keyword evidence="1" id="KW-0175">Coiled coil</keyword>
<evidence type="ECO:0000313" key="4">
    <source>
        <dbReference type="EMBL" id="KAK6168663.1"/>
    </source>
</evidence>
<accession>A0AAN8J101</accession>
<dbReference type="AlphaFoldDB" id="A0AAN8J101"/>
<keyword evidence="5" id="KW-1185">Reference proteome</keyword>
<evidence type="ECO:0000256" key="1">
    <source>
        <dbReference type="SAM" id="Coils"/>
    </source>
</evidence>
<dbReference type="Gene3D" id="3.40.50.12690">
    <property type="match status" value="1"/>
</dbReference>
<feature type="transmembrane region" description="Helical" evidence="2">
    <location>
        <begin position="472"/>
        <end position="494"/>
    </location>
</feature>
<dbReference type="Proteomes" id="UP001347796">
    <property type="component" value="Unassembled WGS sequence"/>
</dbReference>
<reference evidence="4 5" key="1">
    <citation type="submission" date="2024-01" db="EMBL/GenBank/DDBJ databases">
        <title>The genome of the rayed Mediterranean limpet Patella caerulea (Linnaeus, 1758).</title>
        <authorList>
            <person name="Anh-Thu Weber A."/>
            <person name="Halstead-Nussloch G."/>
        </authorList>
    </citation>
    <scope>NUCLEOTIDE SEQUENCE [LARGE SCALE GENOMIC DNA]</scope>
    <source>
        <strain evidence="4">AATW-2023a</strain>
        <tissue evidence="4">Whole specimen</tissue>
    </source>
</reference>
<protein>
    <recommendedName>
        <fullName evidence="3">SGNH hydrolase-type esterase domain-containing protein</fullName>
    </recommendedName>
</protein>
<dbReference type="InterPro" id="IPR013830">
    <property type="entry name" value="SGNH_hydro"/>
</dbReference>
<keyword evidence="2" id="KW-1133">Transmembrane helix</keyword>
<evidence type="ECO:0000256" key="2">
    <source>
        <dbReference type="SAM" id="Phobius"/>
    </source>
</evidence>
<keyword evidence="2" id="KW-0812">Transmembrane</keyword>
<dbReference type="Pfam" id="PF13472">
    <property type="entry name" value="Lipase_GDSL_2"/>
    <property type="match status" value="1"/>
</dbReference>
<evidence type="ECO:0000313" key="5">
    <source>
        <dbReference type="Proteomes" id="UP001347796"/>
    </source>
</evidence>
<sequence length="500" mass="56764">MASFLLRSYFNITSFFGFSTPQKSDEPQTENSKFFHVINYNQENCCSISIKFNTIYYFKLLRNIIYAYYDKKKFEDKGGNGFLYSLTYKNMKVVLHLHETTQLIHIQGAGCFKWFQEKFPDIATIFYDILQVDYDFSQSSIFENDSSSNSTSASDLMTIDETQDVCSHGPLNTPVPVTTSTPIKYADHSSIFNKSDRDCLLNRIKELEQQLLNLQQAIKKSTRTVESQTDGIPEPIETPVSSVIKPQIHQPENSSKCNPSENKPYLPKKTLIVGSSILQRIRMRGLSGNVEVHTHRGATLPTILHRIVGLNIPDFDKIIIQAGGNDISQGQTTEHIKQDYTKIFQHIKYCSPSTDVYFSEITPPPPPPRRDVEVLPINHLLEQLSKELGATFIRHSTDLILESSSFWKDGIHLSDRGTSRLLQSYDKHLPIVKPKENVYTKRSDHCAAFTASNEDIIPIPAEMEIMLIAEPVVLLGIRLSLVSIAIYINIMAMISPKIPY</sequence>
<comment type="caution">
    <text evidence="4">The sequence shown here is derived from an EMBL/GenBank/DDBJ whole genome shotgun (WGS) entry which is preliminary data.</text>
</comment>
<keyword evidence="2" id="KW-0472">Membrane</keyword>
<proteinExistence type="predicted"/>
<dbReference type="Gene3D" id="3.40.50.12700">
    <property type="match status" value="1"/>
</dbReference>